<accession>G2EFD9</accession>
<protein>
    <recommendedName>
        <fullName evidence="3">Amidohydrolase-related domain-containing protein</fullName>
    </recommendedName>
</protein>
<comment type="caution">
    <text evidence="1">The sequence shown here is derived from an EMBL/GenBank/DDBJ whole genome shotgun (WGS) entry which is preliminary data.</text>
</comment>
<dbReference type="RefSeq" id="WP_008638359.1">
    <property type="nucleotide sequence ID" value="NZ_AFXZ01000038.1"/>
</dbReference>
<name>G2EFD9_9FLAO</name>
<evidence type="ECO:0000313" key="2">
    <source>
        <dbReference type="Proteomes" id="UP000003730"/>
    </source>
</evidence>
<organism evidence="1 2">
    <name type="scientific">Bizionia argentinensis JUB59</name>
    <dbReference type="NCBI Taxonomy" id="1046627"/>
    <lineage>
        <taxon>Bacteria</taxon>
        <taxon>Pseudomonadati</taxon>
        <taxon>Bacteroidota</taxon>
        <taxon>Flavobacteriia</taxon>
        <taxon>Flavobacteriales</taxon>
        <taxon>Flavobacteriaceae</taxon>
        <taxon>Bizionia</taxon>
    </lineage>
</organism>
<dbReference type="AlphaFoldDB" id="G2EFD9"/>
<dbReference type="OrthoDB" id="9807210at2"/>
<dbReference type="SUPFAM" id="SSF51338">
    <property type="entry name" value="Composite domain of metallo-dependent hydrolases"/>
    <property type="match status" value="1"/>
</dbReference>
<dbReference type="GO" id="GO:0016810">
    <property type="term" value="F:hydrolase activity, acting on carbon-nitrogen (but not peptide) bonds"/>
    <property type="evidence" value="ECO:0007669"/>
    <property type="project" value="InterPro"/>
</dbReference>
<evidence type="ECO:0008006" key="3">
    <source>
        <dbReference type="Google" id="ProtNLM"/>
    </source>
</evidence>
<evidence type="ECO:0000313" key="1">
    <source>
        <dbReference type="EMBL" id="EGV42914.1"/>
    </source>
</evidence>
<dbReference type="InterPro" id="IPR011059">
    <property type="entry name" value="Metal-dep_hydrolase_composite"/>
</dbReference>
<keyword evidence="2" id="KW-1185">Reference proteome</keyword>
<gene>
    <name evidence="1" type="ORF">BZARG_2073</name>
</gene>
<dbReference type="EMBL" id="AFXZ01000038">
    <property type="protein sequence ID" value="EGV42914.1"/>
    <property type="molecule type" value="Genomic_DNA"/>
</dbReference>
<dbReference type="Proteomes" id="UP000003730">
    <property type="component" value="Unassembled WGS sequence"/>
</dbReference>
<proteinExistence type="predicted"/>
<reference evidence="1 2" key="1">
    <citation type="journal article" date="2008" name="Int. J. Syst. Evol. Microbiol.">
        <title>Bizionia argentinensis sp. nov., isolated from surface marine water in Antarctica.</title>
        <authorList>
            <person name="Bercovich A."/>
            <person name="Vazquez S.C."/>
            <person name="Yankilevich P."/>
            <person name="Coria S.H."/>
            <person name="Foti M."/>
            <person name="Hernandez E."/>
            <person name="Vidal A."/>
            <person name="Ruberto L."/>
            <person name="Melo C."/>
            <person name="Marenssi S."/>
            <person name="Criscuolo M."/>
            <person name="Memoli M."/>
            <person name="Arguelles M."/>
            <person name="Mac Cormack W.P."/>
        </authorList>
    </citation>
    <scope>NUCLEOTIDE SEQUENCE [LARGE SCALE GENOMIC DNA]</scope>
    <source>
        <strain evidence="1 2">JUB59</strain>
    </source>
</reference>
<sequence>MAKGKTADLVLLDPEKFINITENVQIEPIEEFGNFNRLVNRNEGVVSIVMAGGKLIFENEKFSEDYGKSQKYGQFLEKTTSN</sequence>
<dbReference type="STRING" id="1046627.BZARG_2073"/>